<dbReference type="Gene3D" id="3.40.630.30">
    <property type="match status" value="1"/>
</dbReference>
<gene>
    <name evidence="4" type="ORF">SAMN02745126_03576</name>
</gene>
<evidence type="ECO:0000313" key="4">
    <source>
        <dbReference type="EMBL" id="SKA10766.1"/>
    </source>
</evidence>
<dbReference type="InterPro" id="IPR000182">
    <property type="entry name" value="GNAT_dom"/>
</dbReference>
<dbReference type="Proteomes" id="UP000190092">
    <property type="component" value="Unassembled WGS sequence"/>
</dbReference>
<dbReference type="Pfam" id="PF00583">
    <property type="entry name" value="Acetyltransf_1"/>
    <property type="match status" value="1"/>
</dbReference>
<evidence type="ECO:0000313" key="5">
    <source>
        <dbReference type="Proteomes" id="UP000190092"/>
    </source>
</evidence>
<dbReference type="RefSeq" id="WP_085935267.1">
    <property type="nucleotide sequence ID" value="NZ_FUWJ01000004.1"/>
</dbReference>
<dbReference type="InterPro" id="IPR006464">
    <property type="entry name" value="AcTrfase_RimI/Ard1"/>
</dbReference>
<keyword evidence="5" id="KW-1185">Reference proteome</keyword>
<dbReference type="GO" id="GO:0008080">
    <property type="term" value="F:N-acetyltransferase activity"/>
    <property type="evidence" value="ECO:0007669"/>
    <property type="project" value="InterPro"/>
</dbReference>
<evidence type="ECO:0000256" key="2">
    <source>
        <dbReference type="ARBA" id="ARBA00023315"/>
    </source>
</evidence>
<dbReference type="SUPFAM" id="SSF55729">
    <property type="entry name" value="Acyl-CoA N-acyltransferases (Nat)"/>
    <property type="match status" value="1"/>
</dbReference>
<protein>
    <submittedName>
        <fullName evidence="4">Ribosomal-protein-alanine N-acetyltransferase</fullName>
    </submittedName>
</protein>
<dbReference type="STRING" id="225324.SAMN02745126_03576"/>
<dbReference type="AlphaFoldDB" id="A0A1T4R4F2"/>
<dbReference type="OrthoDB" id="9804026at2"/>
<reference evidence="5" key="1">
    <citation type="submission" date="2017-02" db="EMBL/GenBank/DDBJ databases">
        <authorList>
            <person name="Varghese N."/>
            <person name="Submissions S."/>
        </authorList>
    </citation>
    <scope>NUCLEOTIDE SEQUENCE [LARGE SCALE GENOMIC DNA]</scope>
    <source>
        <strain evidence="5">ATCC 27094</strain>
    </source>
</reference>
<dbReference type="EMBL" id="FUWJ01000004">
    <property type="protein sequence ID" value="SKA10766.1"/>
    <property type="molecule type" value="Genomic_DNA"/>
</dbReference>
<proteinExistence type="predicted"/>
<dbReference type="PANTHER" id="PTHR43877">
    <property type="entry name" value="AMINOALKYLPHOSPHONATE N-ACETYLTRANSFERASE-RELATED-RELATED"/>
    <property type="match status" value="1"/>
</dbReference>
<organism evidence="4 5">
    <name type="scientific">Enhydrobacter aerosaccus</name>
    <dbReference type="NCBI Taxonomy" id="225324"/>
    <lineage>
        <taxon>Bacteria</taxon>
        <taxon>Pseudomonadati</taxon>
        <taxon>Pseudomonadota</taxon>
        <taxon>Alphaproteobacteria</taxon>
        <taxon>Hyphomicrobiales</taxon>
        <taxon>Enhydrobacter</taxon>
    </lineage>
</organism>
<dbReference type="InterPro" id="IPR050832">
    <property type="entry name" value="Bact_Acetyltransf"/>
</dbReference>
<dbReference type="NCBIfam" id="TIGR01575">
    <property type="entry name" value="rimI"/>
    <property type="match status" value="1"/>
</dbReference>
<dbReference type="CDD" id="cd04301">
    <property type="entry name" value="NAT_SF"/>
    <property type="match status" value="1"/>
</dbReference>
<name>A0A1T4R4F2_9HYPH</name>
<accession>A0A1T4R4F2</accession>
<evidence type="ECO:0000259" key="3">
    <source>
        <dbReference type="PROSITE" id="PS51186"/>
    </source>
</evidence>
<dbReference type="InterPro" id="IPR016181">
    <property type="entry name" value="Acyl_CoA_acyltransferase"/>
</dbReference>
<evidence type="ECO:0000256" key="1">
    <source>
        <dbReference type="ARBA" id="ARBA00022679"/>
    </source>
</evidence>
<keyword evidence="2" id="KW-0012">Acyltransferase</keyword>
<sequence length="157" mass="16660">MTAPPTCRPLGPLDLELAAALHAEAFAELNERGWTWQELADLAVGPGVFGLIAMTDTRKPVGFALCRVAADEAELLTLAVSQSCRRQGAGRALLKAVIDLVRARGANHLFLEVGADNPKAQALYQQAGFAAVGRRPGYYPRTKGPPADAIVMRLALG</sequence>
<dbReference type="PROSITE" id="PS51186">
    <property type="entry name" value="GNAT"/>
    <property type="match status" value="1"/>
</dbReference>
<feature type="domain" description="N-acetyltransferase" evidence="3">
    <location>
        <begin position="5"/>
        <end position="157"/>
    </location>
</feature>
<keyword evidence="1 4" id="KW-0808">Transferase</keyword>